<reference evidence="8 9" key="2">
    <citation type="journal article" date="2019" name="G3 (Bethesda)">
        <title>Hybrid Assembly of the Genome of the Entomopathogenic Nematode Steinernema carpocapsae Identifies the X-Chromosome.</title>
        <authorList>
            <person name="Serra L."/>
            <person name="Macchietto M."/>
            <person name="Macias-Munoz A."/>
            <person name="McGill C.J."/>
            <person name="Rodriguez I.M."/>
            <person name="Rodriguez B."/>
            <person name="Murad R."/>
            <person name="Mortazavi A."/>
        </authorList>
    </citation>
    <scope>NUCLEOTIDE SEQUENCE [LARGE SCALE GENOMIC DNA]</scope>
    <source>
        <strain evidence="8 9">ALL</strain>
    </source>
</reference>
<evidence type="ECO:0000256" key="4">
    <source>
        <dbReference type="ARBA" id="ARBA00022729"/>
    </source>
</evidence>
<sequence length="161" mass="17989">MMFQMSATLVFSLLIAAANTLPVPQSGADKSFFDILPDELKNLYKSLSFKDLKTIDHLGDDLGKTNATNAFDFIKSEDAPLADKLENFFDAVSEKFDELSDKPKKFLQEIADKFENVVDTDENADQIMTDMAAAFKKADNLSPSAKQEILNAFPTFKQLFD</sequence>
<comment type="subcellular location">
    <subcellularLocation>
        <location evidence="1">Secreted</location>
    </subcellularLocation>
</comment>
<keyword evidence="4 7" id="KW-0732">Signal</keyword>
<keyword evidence="9" id="KW-1185">Reference proteome</keyword>
<dbReference type="OrthoDB" id="10451148at2759"/>
<evidence type="ECO:0000256" key="5">
    <source>
        <dbReference type="ARBA" id="ARBA00023054"/>
    </source>
</evidence>
<evidence type="ECO:0000313" key="9">
    <source>
        <dbReference type="Proteomes" id="UP000298663"/>
    </source>
</evidence>
<keyword evidence="6" id="KW-0446">Lipid-binding</keyword>
<evidence type="ECO:0008006" key="10">
    <source>
        <dbReference type="Google" id="ProtNLM"/>
    </source>
</evidence>
<keyword evidence="3" id="KW-0964">Secreted</keyword>
<proteinExistence type="inferred from homology"/>
<evidence type="ECO:0000256" key="6">
    <source>
        <dbReference type="ARBA" id="ARBA00023121"/>
    </source>
</evidence>
<evidence type="ECO:0000313" key="8">
    <source>
        <dbReference type="EMBL" id="TKR67107.1"/>
    </source>
</evidence>
<evidence type="ECO:0000256" key="3">
    <source>
        <dbReference type="ARBA" id="ARBA00022525"/>
    </source>
</evidence>
<reference evidence="8 9" key="1">
    <citation type="journal article" date="2015" name="Genome Biol.">
        <title>Comparative genomics of Steinernema reveals deeply conserved gene regulatory networks.</title>
        <authorList>
            <person name="Dillman A.R."/>
            <person name="Macchietto M."/>
            <person name="Porter C.F."/>
            <person name="Rogers A."/>
            <person name="Williams B."/>
            <person name="Antoshechkin I."/>
            <person name="Lee M.M."/>
            <person name="Goodwin Z."/>
            <person name="Lu X."/>
            <person name="Lewis E.E."/>
            <person name="Goodrich-Blair H."/>
            <person name="Stock S.P."/>
            <person name="Adams B.J."/>
            <person name="Sternberg P.W."/>
            <person name="Mortazavi A."/>
        </authorList>
    </citation>
    <scope>NUCLEOTIDE SEQUENCE [LARGE SCALE GENOMIC DNA]</scope>
    <source>
        <strain evidence="8 9">ALL</strain>
    </source>
</reference>
<dbReference type="Pfam" id="PF05823">
    <property type="entry name" value="Gp-FAR-1"/>
    <property type="match status" value="1"/>
</dbReference>
<dbReference type="GO" id="GO:0008289">
    <property type="term" value="F:lipid binding"/>
    <property type="evidence" value="ECO:0007669"/>
    <property type="project" value="UniProtKB-KW"/>
</dbReference>
<dbReference type="InterPro" id="IPR008632">
    <property type="entry name" value="Gp-FAR-1"/>
</dbReference>
<dbReference type="GO" id="GO:0005576">
    <property type="term" value="C:extracellular region"/>
    <property type="evidence" value="ECO:0007669"/>
    <property type="project" value="UniProtKB-SubCell"/>
</dbReference>
<dbReference type="AlphaFoldDB" id="A0A4U5MD85"/>
<dbReference type="Gene3D" id="1.20.120.1100">
    <property type="match status" value="1"/>
</dbReference>
<gene>
    <name evidence="8" type="ORF">L596_023309</name>
</gene>
<feature type="chain" id="PRO_5020507570" description="Fatty-acid and retinol-binding protein 1" evidence="7">
    <location>
        <begin position="21"/>
        <end position="161"/>
    </location>
</feature>
<keyword evidence="5" id="KW-0175">Coiled coil</keyword>
<evidence type="ECO:0000256" key="7">
    <source>
        <dbReference type="SAM" id="SignalP"/>
    </source>
</evidence>
<organism evidence="8 9">
    <name type="scientific">Steinernema carpocapsae</name>
    <name type="common">Entomopathogenic nematode</name>
    <dbReference type="NCBI Taxonomy" id="34508"/>
    <lineage>
        <taxon>Eukaryota</taxon>
        <taxon>Metazoa</taxon>
        <taxon>Ecdysozoa</taxon>
        <taxon>Nematoda</taxon>
        <taxon>Chromadorea</taxon>
        <taxon>Rhabditida</taxon>
        <taxon>Tylenchina</taxon>
        <taxon>Panagrolaimomorpha</taxon>
        <taxon>Strongyloidoidea</taxon>
        <taxon>Steinernematidae</taxon>
        <taxon>Steinernema</taxon>
    </lineage>
</organism>
<evidence type="ECO:0000256" key="1">
    <source>
        <dbReference type="ARBA" id="ARBA00004613"/>
    </source>
</evidence>
<dbReference type="EMBL" id="AZBU02000008">
    <property type="protein sequence ID" value="TKR67107.1"/>
    <property type="molecule type" value="Genomic_DNA"/>
</dbReference>
<name>A0A4U5MD85_STECR</name>
<comment type="similarity">
    <text evidence="2">Belongs to the fatty-acid and retinol-binding protein (FARBP) family.</text>
</comment>
<feature type="signal peptide" evidence="7">
    <location>
        <begin position="1"/>
        <end position="20"/>
    </location>
</feature>
<protein>
    <recommendedName>
        <fullName evidence="10">Fatty-acid and retinol-binding protein 1</fullName>
    </recommendedName>
</protein>
<accession>A0A4U5MD85</accession>
<dbReference type="Proteomes" id="UP000298663">
    <property type="component" value="Unassembled WGS sequence"/>
</dbReference>
<evidence type="ECO:0000256" key="2">
    <source>
        <dbReference type="ARBA" id="ARBA00006648"/>
    </source>
</evidence>
<comment type="caution">
    <text evidence="8">The sequence shown here is derived from an EMBL/GenBank/DDBJ whole genome shotgun (WGS) entry which is preliminary data.</text>
</comment>